<reference evidence="7" key="2">
    <citation type="submission" date="2021-04" db="EMBL/GenBank/DDBJ databases">
        <authorList>
            <person name="Gilroy R."/>
        </authorList>
    </citation>
    <scope>NUCLEOTIDE SEQUENCE</scope>
    <source>
        <strain evidence="7">ChiW7-2402</strain>
    </source>
</reference>
<evidence type="ECO:0000256" key="1">
    <source>
        <dbReference type="ARBA" id="ARBA00001964"/>
    </source>
</evidence>
<dbReference type="CDD" id="cd02012">
    <property type="entry name" value="TPP_TK"/>
    <property type="match status" value="1"/>
</dbReference>
<sequence length="272" mass="29970">MDELTKKSYKLRRIVLEAVYRSSSGHIGGDLSVVDILNVLYNKIMNVSPEKVHDPDRDRFILSKAHCADCLYAVLGEKGYFELDEYLNTFERFQSRFIGHTNTDIPGVEMNGGSLGHGLAVGVGMALAAKMDKRVYRTYVVLGDGEMAEGSNYEAMMAAAQYGLDNLCATVDLNGLQISGTTKEVMNSAPLGEKFRAFGWNVVEVADGNDCEQLIAAYEAAKNCKGMPTAVIAHTVKGKGVSFMENNAKWHHGVMSAEQYERAVRELEAMYE</sequence>
<name>A0A9D2G4M8_9FIRM</name>
<evidence type="ECO:0000313" key="7">
    <source>
        <dbReference type="EMBL" id="HIZ72974.1"/>
    </source>
</evidence>
<evidence type="ECO:0000259" key="6">
    <source>
        <dbReference type="Pfam" id="PF00456"/>
    </source>
</evidence>
<evidence type="ECO:0000313" key="8">
    <source>
        <dbReference type="Proteomes" id="UP000824102"/>
    </source>
</evidence>
<protein>
    <submittedName>
        <fullName evidence="7">Transketolase</fullName>
    </submittedName>
</protein>
<dbReference type="Gene3D" id="3.40.50.970">
    <property type="match status" value="1"/>
</dbReference>
<comment type="caution">
    <text evidence="7">The sequence shown here is derived from an EMBL/GenBank/DDBJ whole genome shotgun (WGS) entry which is preliminary data.</text>
</comment>
<dbReference type="AlphaFoldDB" id="A0A9D2G4M8"/>
<evidence type="ECO:0000256" key="2">
    <source>
        <dbReference type="ARBA" id="ARBA00007131"/>
    </source>
</evidence>
<comment type="similarity">
    <text evidence="2">Belongs to the transketolase family.</text>
</comment>
<dbReference type="PANTHER" id="PTHR47514:SF1">
    <property type="entry name" value="TRANSKETOLASE N-TERMINAL SECTION-RELATED"/>
    <property type="match status" value="1"/>
</dbReference>
<dbReference type="InterPro" id="IPR029061">
    <property type="entry name" value="THDP-binding"/>
</dbReference>
<dbReference type="InterPro" id="IPR005474">
    <property type="entry name" value="Transketolase_N"/>
</dbReference>
<dbReference type="Pfam" id="PF00456">
    <property type="entry name" value="Transketolase_N"/>
    <property type="match status" value="1"/>
</dbReference>
<keyword evidence="5" id="KW-0786">Thiamine pyrophosphate</keyword>
<dbReference type="EMBL" id="DXBB01000073">
    <property type="protein sequence ID" value="HIZ72974.1"/>
    <property type="molecule type" value="Genomic_DNA"/>
</dbReference>
<dbReference type="SUPFAM" id="SSF52518">
    <property type="entry name" value="Thiamin diphosphate-binding fold (THDP-binding)"/>
    <property type="match status" value="1"/>
</dbReference>
<reference evidence="7" key="1">
    <citation type="journal article" date="2021" name="PeerJ">
        <title>Extensive microbial diversity within the chicken gut microbiome revealed by metagenomics and culture.</title>
        <authorList>
            <person name="Gilroy R."/>
            <person name="Ravi A."/>
            <person name="Getino M."/>
            <person name="Pursley I."/>
            <person name="Horton D.L."/>
            <person name="Alikhan N.F."/>
            <person name="Baker D."/>
            <person name="Gharbi K."/>
            <person name="Hall N."/>
            <person name="Watson M."/>
            <person name="Adriaenssens E.M."/>
            <person name="Foster-Nyarko E."/>
            <person name="Jarju S."/>
            <person name="Secka A."/>
            <person name="Antonio M."/>
            <person name="Oren A."/>
            <person name="Chaudhuri R.R."/>
            <person name="La Ragione R."/>
            <person name="Hildebrand F."/>
            <person name="Pallen M.J."/>
        </authorList>
    </citation>
    <scope>NUCLEOTIDE SEQUENCE</scope>
    <source>
        <strain evidence="7">ChiW7-2402</strain>
    </source>
</reference>
<dbReference type="InterPro" id="IPR049557">
    <property type="entry name" value="Transketolase_CS"/>
</dbReference>
<dbReference type="Proteomes" id="UP000824102">
    <property type="component" value="Unassembled WGS sequence"/>
</dbReference>
<dbReference type="GO" id="GO:0046872">
    <property type="term" value="F:metal ion binding"/>
    <property type="evidence" value="ECO:0007669"/>
    <property type="project" value="UniProtKB-KW"/>
</dbReference>
<keyword evidence="4" id="KW-0479">Metal-binding</keyword>
<gene>
    <name evidence="7" type="ORF">H9964_05295</name>
</gene>
<dbReference type="PROSITE" id="PS00801">
    <property type="entry name" value="TRANSKETOLASE_1"/>
    <property type="match status" value="1"/>
</dbReference>
<dbReference type="GO" id="GO:0016740">
    <property type="term" value="F:transferase activity"/>
    <property type="evidence" value="ECO:0007669"/>
    <property type="project" value="UniProtKB-KW"/>
</dbReference>
<dbReference type="PANTHER" id="PTHR47514">
    <property type="entry name" value="TRANSKETOLASE N-TERMINAL SECTION-RELATED"/>
    <property type="match status" value="1"/>
</dbReference>
<proteinExistence type="inferred from homology"/>
<evidence type="ECO:0000256" key="4">
    <source>
        <dbReference type="ARBA" id="ARBA00022723"/>
    </source>
</evidence>
<comment type="cofactor">
    <cofactor evidence="1">
        <name>thiamine diphosphate</name>
        <dbReference type="ChEBI" id="CHEBI:58937"/>
    </cofactor>
</comment>
<accession>A0A9D2G4M8</accession>
<keyword evidence="3" id="KW-0808">Transferase</keyword>
<evidence type="ECO:0000256" key="5">
    <source>
        <dbReference type="ARBA" id="ARBA00023052"/>
    </source>
</evidence>
<organism evidence="7 8">
    <name type="scientific">Candidatus Gallimonas intestinavium</name>
    <dbReference type="NCBI Taxonomy" id="2838603"/>
    <lineage>
        <taxon>Bacteria</taxon>
        <taxon>Bacillati</taxon>
        <taxon>Bacillota</taxon>
        <taxon>Clostridia</taxon>
        <taxon>Candidatus Gallimonas</taxon>
    </lineage>
</organism>
<feature type="domain" description="Transketolase N-terminal" evidence="6">
    <location>
        <begin position="10"/>
        <end position="260"/>
    </location>
</feature>
<evidence type="ECO:0000256" key="3">
    <source>
        <dbReference type="ARBA" id="ARBA00022679"/>
    </source>
</evidence>